<dbReference type="Proteomes" id="UP000006253">
    <property type="component" value="Unassembled WGS sequence"/>
</dbReference>
<proteinExistence type="predicted"/>
<evidence type="ECO:0000313" key="3">
    <source>
        <dbReference type="Proteomes" id="UP000006253"/>
    </source>
</evidence>
<protein>
    <submittedName>
        <fullName evidence="2">Uncharacterized protein</fullName>
    </submittedName>
</protein>
<comment type="caution">
    <text evidence="2">The sequence shown here is derived from an EMBL/GenBank/DDBJ whole genome shotgun (WGS) entry which is preliminary data.</text>
</comment>
<dbReference type="NCBIfam" id="NF047606">
    <property type="entry name" value="LIC11177_fam"/>
    <property type="match status" value="1"/>
</dbReference>
<dbReference type="EMBL" id="AHMY02000040">
    <property type="protein sequence ID" value="EKO15866.1"/>
    <property type="molecule type" value="Genomic_DNA"/>
</dbReference>
<feature type="compositionally biased region" description="Basic and acidic residues" evidence="1">
    <location>
        <begin position="44"/>
        <end position="66"/>
    </location>
</feature>
<evidence type="ECO:0000313" key="2">
    <source>
        <dbReference type="EMBL" id="EKO15866.1"/>
    </source>
</evidence>
<sequence>MKDEFKDRVLIVTQNKKSALFDILKREKLEKMMKRNSSSGQSQENEKPQTSENVPEKSSTEKKESQISKIYKAIEDVKLDIRYYFLQDEYVEKLASIYIKNEGPLEKLGIDPKKYLEYARDSFDRYKQLDKKMPLEPMNKKSWDHVEKSLNELITKLLEKFSK</sequence>
<feature type="region of interest" description="Disordered" evidence="1">
    <location>
        <begin position="32"/>
        <end position="66"/>
    </location>
</feature>
<reference evidence="2 3" key="1">
    <citation type="submission" date="2012-10" db="EMBL/GenBank/DDBJ databases">
        <authorList>
            <person name="Harkins D.M."/>
            <person name="Durkin A.S."/>
            <person name="Brinkac L.M."/>
            <person name="Selengut J.D."/>
            <person name="Sanka R."/>
            <person name="DePew J."/>
            <person name="Purushe J."/>
            <person name="Peacock S.J."/>
            <person name="Thaipadungpanit J."/>
            <person name="Wuthiekanun V.W."/>
            <person name="Day N.P."/>
            <person name="Vinetz J.M."/>
            <person name="Sutton G.G."/>
            <person name="Nelson W.C."/>
            <person name="Fouts D.E."/>
        </authorList>
    </citation>
    <scope>NUCLEOTIDE SEQUENCE [LARGE SCALE GENOMIC DNA]</scope>
    <source>
        <strain evidence="2 3">H1</strain>
    </source>
</reference>
<gene>
    <name evidence="2" type="ORF">LEP1GSC081_3347</name>
</gene>
<organism evidence="2 3">
    <name type="scientific">Leptospira kirschneri str. H1</name>
    <dbReference type="NCBI Taxonomy" id="1049966"/>
    <lineage>
        <taxon>Bacteria</taxon>
        <taxon>Pseudomonadati</taxon>
        <taxon>Spirochaetota</taxon>
        <taxon>Spirochaetia</taxon>
        <taxon>Leptospirales</taxon>
        <taxon>Leptospiraceae</taxon>
        <taxon>Leptospira</taxon>
    </lineage>
</organism>
<dbReference type="AlphaFoldDB" id="A0A0E2B3N2"/>
<name>A0A0E2B3N2_9LEPT</name>
<evidence type="ECO:0000256" key="1">
    <source>
        <dbReference type="SAM" id="MobiDB-lite"/>
    </source>
</evidence>
<accession>A0A0E2B3N2</accession>